<evidence type="ECO:0000259" key="1">
    <source>
        <dbReference type="Pfam" id="PF11845"/>
    </source>
</evidence>
<dbReference type="RefSeq" id="WP_151691481.1">
    <property type="nucleotide sequence ID" value="NZ_BMGX01000002.1"/>
</dbReference>
<dbReference type="AlphaFoldDB" id="A0A6L3ZGZ4"/>
<keyword evidence="3" id="KW-1185">Reference proteome</keyword>
<evidence type="ECO:0000313" key="2">
    <source>
        <dbReference type="EMBL" id="KAB2816909.1"/>
    </source>
</evidence>
<name>A0A6L3ZGZ4_9FLAO</name>
<evidence type="ECO:0000313" key="3">
    <source>
        <dbReference type="Proteomes" id="UP000484164"/>
    </source>
</evidence>
<dbReference type="EMBL" id="WBVQ01000001">
    <property type="protein sequence ID" value="KAB2816909.1"/>
    <property type="molecule type" value="Genomic_DNA"/>
</dbReference>
<dbReference type="Pfam" id="PF11845">
    <property type="entry name" value="Tll0287-like"/>
    <property type="match status" value="1"/>
</dbReference>
<proteinExistence type="predicted"/>
<comment type="caution">
    <text evidence="2">The sequence shown here is derived from an EMBL/GenBank/DDBJ whole genome shotgun (WGS) entry which is preliminary data.</text>
</comment>
<gene>
    <name evidence="2" type="ORF">F8C82_00495</name>
</gene>
<sequence>MKSFRLSILVAFTFLVACDDSTDPAELTTEQIIERGSEIAGKSQSALASTLVAQIEKSGFEGAVSFCHVNASPIVDSLEAAHDVKIRRTSFRHRNPNNEPDELDRDVLSIFEEKSESGEDLTPVVKTDSEAIRYYQPIMVMPLCTNCHGMPGESLTADLHALILDEYPDDEAVGYEVGDFRGAWVVEFATKQESK</sequence>
<feature type="domain" description="Tll0287-like" evidence="1">
    <location>
        <begin position="38"/>
        <end position="187"/>
    </location>
</feature>
<dbReference type="OrthoDB" id="1494333at2"/>
<dbReference type="InterPro" id="IPR021796">
    <property type="entry name" value="Tll0287-like_dom"/>
</dbReference>
<organism evidence="2 3">
    <name type="scientific">Phaeocystidibacter marisrubri</name>
    <dbReference type="NCBI Taxonomy" id="1577780"/>
    <lineage>
        <taxon>Bacteria</taxon>
        <taxon>Pseudomonadati</taxon>
        <taxon>Bacteroidota</taxon>
        <taxon>Flavobacteriia</taxon>
        <taxon>Flavobacteriales</taxon>
        <taxon>Phaeocystidibacteraceae</taxon>
        <taxon>Phaeocystidibacter</taxon>
    </lineage>
</organism>
<dbReference type="Proteomes" id="UP000484164">
    <property type="component" value="Unassembled WGS sequence"/>
</dbReference>
<accession>A0A6L3ZGZ4</accession>
<protein>
    <submittedName>
        <fullName evidence="2">DUF3365 domain-containing protein</fullName>
    </submittedName>
</protein>
<reference evidence="2 3" key="1">
    <citation type="submission" date="2019-10" db="EMBL/GenBank/DDBJ databases">
        <title>Genome sequence of Phaeocystidibacter marisrubri JCM30614 (type strain).</title>
        <authorList>
            <person name="Bowman J.P."/>
        </authorList>
    </citation>
    <scope>NUCLEOTIDE SEQUENCE [LARGE SCALE GENOMIC DNA]</scope>
    <source>
        <strain evidence="2 3">JCM 30614</strain>
    </source>
</reference>
<dbReference type="PROSITE" id="PS51257">
    <property type="entry name" value="PROKAR_LIPOPROTEIN"/>
    <property type="match status" value="1"/>
</dbReference>